<keyword evidence="8" id="KW-1185">Reference proteome</keyword>
<reference evidence="7" key="1">
    <citation type="submission" date="2020-06" db="EMBL/GenBank/DDBJ databases">
        <authorList>
            <person name="Li T."/>
            <person name="Hu X."/>
            <person name="Zhang T."/>
            <person name="Song X."/>
            <person name="Zhang H."/>
            <person name="Dai N."/>
            <person name="Sheng W."/>
            <person name="Hou X."/>
            <person name="Wei L."/>
        </authorList>
    </citation>
    <scope>NUCLEOTIDE SEQUENCE</scope>
    <source>
        <strain evidence="7">K16</strain>
        <tissue evidence="7">Leaf</tissue>
    </source>
</reference>
<accession>A0AAE2BZZ3</accession>
<sequence length="503" mass="57226">MAAKNQQNLHVAVLPWLAFGHIIPYLELSKRIAQKGHRISFISTPRNIDRLPKLPPHLSSSIALVKIPLPRIAELPENAEATMDIHAGQMEHLKKAFDGLEPGLTRFLEDSRPDWIIYDFAAHWLPPVAVRLGISRAFFFIINAWFLAFFGAADTLISGSDYRTKPEDFMVPPKWVKFETKVAYRRFEAEWSDGASQANESGFSDFYRMGKVIVGCEAILVRHCHEFEPEWLPLLEELHHRPVIPLGLMPPKVQDHSTSNDANHNVWTSINNWLNRQNKGSVVYVALGSEVTPSQDQLVELAHGLELSGVPFFWVLRKVSESDSIDLPDGFEERVSGRGIVWRSWAPQLEILSHASVGGFLTHCGWSSIVEGLMFGHPLITLPFLVDQGLNSRVIVEKQLGMEVPRNEQDGSYTRNSVAESVKLVMLEREGRKFRERAQEMSLVFGDEDLHKRYIDNAIEFLENHRRQGRLLLSYFLVSNKTLMQFRTALMDRGSNNCNNPVM</sequence>
<evidence type="ECO:0000256" key="5">
    <source>
        <dbReference type="RuleBase" id="RU362057"/>
    </source>
</evidence>
<evidence type="ECO:0000313" key="8">
    <source>
        <dbReference type="Proteomes" id="UP001289374"/>
    </source>
</evidence>
<comment type="similarity">
    <text evidence="1 4">Belongs to the UDP-glycosyltransferase family.</text>
</comment>
<dbReference type="EMBL" id="JACGWL010000004">
    <property type="protein sequence ID" value="KAK4403956.1"/>
    <property type="molecule type" value="Genomic_DNA"/>
</dbReference>
<dbReference type="InterPro" id="IPR035595">
    <property type="entry name" value="UDP_glycos_trans_CS"/>
</dbReference>
<keyword evidence="6" id="KW-0472">Membrane</keyword>
<evidence type="ECO:0000313" key="7">
    <source>
        <dbReference type="EMBL" id="KAK4403956.1"/>
    </source>
</evidence>
<dbReference type="CDD" id="cd03784">
    <property type="entry name" value="GT1_Gtf-like"/>
    <property type="match status" value="1"/>
</dbReference>
<reference evidence="7" key="2">
    <citation type="journal article" date="2024" name="Plant">
        <title>Genomic evolution and insights into agronomic trait innovations of Sesamum species.</title>
        <authorList>
            <person name="Miao H."/>
            <person name="Wang L."/>
            <person name="Qu L."/>
            <person name="Liu H."/>
            <person name="Sun Y."/>
            <person name="Le M."/>
            <person name="Wang Q."/>
            <person name="Wei S."/>
            <person name="Zheng Y."/>
            <person name="Lin W."/>
            <person name="Duan Y."/>
            <person name="Cao H."/>
            <person name="Xiong S."/>
            <person name="Wang X."/>
            <person name="Wei L."/>
            <person name="Li C."/>
            <person name="Ma Q."/>
            <person name="Ju M."/>
            <person name="Zhao R."/>
            <person name="Li G."/>
            <person name="Mu C."/>
            <person name="Tian Q."/>
            <person name="Mei H."/>
            <person name="Zhang T."/>
            <person name="Gao T."/>
            <person name="Zhang H."/>
        </authorList>
    </citation>
    <scope>NUCLEOTIDE SEQUENCE</scope>
    <source>
        <strain evidence="7">K16</strain>
    </source>
</reference>
<name>A0AAE2BZZ3_9LAMI</name>
<dbReference type="PANTHER" id="PTHR48049">
    <property type="entry name" value="GLYCOSYLTRANSFERASE"/>
    <property type="match status" value="1"/>
</dbReference>
<dbReference type="PROSITE" id="PS00375">
    <property type="entry name" value="UDPGT"/>
    <property type="match status" value="1"/>
</dbReference>
<keyword evidence="2 4" id="KW-0328">Glycosyltransferase</keyword>
<evidence type="ECO:0000256" key="4">
    <source>
        <dbReference type="RuleBase" id="RU003718"/>
    </source>
</evidence>
<evidence type="ECO:0000256" key="6">
    <source>
        <dbReference type="SAM" id="Phobius"/>
    </source>
</evidence>
<feature type="transmembrane region" description="Helical" evidence="6">
    <location>
        <begin position="137"/>
        <end position="157"/>
    </location>
</feature>
<keyword evidence="3 4" id="KW-0808">Transferase</keyword>
<dbReference type="GO" id="GO:0035251">
    <property type="term" value="F:UDP-glucosyltransferase activity"/>
    <property type="evidence" value="ECO:0007669"/>
    <property type="project" value="InterPro"/>
</dbReference>
<keyword evidence="6" id="KW-1133">Transmembrane helix</keyword>
<organism evidence="7 8">
    <name type="scientific">Sesamum angolense</name>
    <dbReference type="NCBI Taxonomy" id="2727404"/>
    <lineage>
        <taxon>Eukaryota</taxon>
        <taxon>Viridiplantae</taxon>
        <taxon>Streptophyta</taxon>
        <taxon>Embryophyta</taxon>
        <taxon>Tracheophyta</taxon>
        <taxon>Spermatophyta</taxon>
        <taxon>Magnoliopsida</taxon>
        <taxon>eudicotyledons</taxon>
        <taxon>Gunneridae</taxon>
        <taxon>Pentapetalae</taxon>
        <taxon>asterids</taxon>
        <taxon>lamiids</taxon>
        <taxon>Lamiales</taxon>
        <taxon>Pedaliaceae</taxon>
        <taxon>Sesamum</taxon>
    </lineage>
</organism>
<dbReference type="InterPro" id="IPR002213">
    <property type="entry name" value="UDP_glucos_trans"/>
</dbReference>
<evidence type="ECO:0000256" key="2">
    <source>
        <dbReference type="ARBA" id="ARBA00022676"/>
    </source>
</evidence>
<dbReference type="PANTHER" id="PTHR48049:SF60">
    <property type="entry name" value="UDP-GLYCOSYLTRANSFERASE 91B1"/>
    <property type="match status" value="1"/>
</dbReference>
<dbReference type="SUPFAM" id="SSF53756">
    <property type="entry name" value="UDP-Glycosyltransferase/glycogen phosphorylase"/>
    <property type="match status" value="1"/>
</dbReference>
<dbReference type="Pfam" id="PF00201">
    <property type="entry name" value="UDPGT"/>
    <property type="match status" value="1"/>
</dbReference>
<dbReference type="FunFam" id="3.40.50.2000:FF:000037">
    <property type="entry name" value="Glycosyltransferase"/>
    <property type="match status" value="1"/>
</dbReference>
<dbReference type="EC" id="2.4.1.-" evidence="5"/>
<dbReference type="AlphaFoldDB" id="A0AAE2BZZ3"/>
<dbReference type="FunFam" id="3.40.50.2000:FF:000088">
    <property type="entry name" value="Glycosyltransferase"/>
    <property type="match status" value="1"/>
</dbReference>
<dbReference type="Proteomes" id="UP001289374">
    <property type="component" value="Unassembled WGS sequence"/>
</dbReference>
<dbReference type="InterPro" id="IPR050481">
    <property type="entry name" value="UDP-glycosyltransf_plant"/>
</dbReference>
<protein>
    <recommendedName>
        <fullName evidence="5">Glycosyltransferase</fullName>
        <ecNumber evidence="5">2.4.1.-</ecNumber>
    </recommendedName>
</protein>
<evidence type="ECO:0000256" key="1">
    <source>
        <dbReference type="ARBA" id="ARBA00009995"/>
    </source>
</evidence>
<proteinExistence type="inferred from homology"/>
<dbReference type="Gene3D" id="3.40.50.2000">
    <property type="entry name" value="Glycogen Phosphorylase B"/>
    <property type="match status" value="2"/>
</dbReference>
<evidence type="ECO:0000256" key="3">
    <source>
        <dbReference type="ARBA" id="ARBA00022679"/>
    </source>
</evidence>
<gene>
    <name evidence="7" type="ORF">Sango_0764200</name>
</gene>
<comment type="caution">
    <text evidence="7">The sequence shown here is derived from an EMBL/GenBank/DDBJ whole genome shotgun (WGS) entry which is preliminary data.</text>
</comment>
<keyword evidence="6" id="KW-0812">Transmembrane</keyword>